<gene>
    <name evidence="2" type="ORF">GMDG_08730</name>
</gene>
<proteinExistence type="predicted"/>
<keyword evidence="1" id="KW-1133">Transmembrane helix</keyword>
<feature type="transmembrane region" description="Helical" evidence="1">
    <location>
        <begin position="6"/>
        <end position="32"/>
    </location>
</feature>
<dbReference type="VEuPathDB" id="FungiDB:GMDG_08730"/>
<keyword evidence="1" id="KW-0812">Transmembrane</keyword>
<keyword evidence="1" id="KW-0472">Membrane</keyword>
<keyword evidence="3" id="KW-1185">Reference proteome</keyword>
<protein>
    <submittedName>
        <fullName evidence="2">Uncharacterized protein</fullName>
    </submittedName>
</protein>
<sequence length="145" mass="15724">MRAGAAAFGWFLLGAVLSPLIGLILVLVLPAINQPPAARKTSAAEPFMPEGVLDGVPYRVLPDGRVEAMLAGGRVLFRTVDQLTAAATGQTVEMTKLIDKNAFPHAHNGYHYRIERDSSVTAVTPQGEEKKFRNWNEFWGHAKGA</sequence>
<evidence type="ECO:0000256" key="1">
    <source>
        <dbReference type="SAM" id="Phobius"/>
    </source>
</evidence>
<dbReference type="HOGENOM" id="CLU_1787656_0_0_1"/>
<dbReference type="InParanoid" id="L8GBH8"/>
<name>L8GBH8_PSED2</name>
<evidence type="ECO:0000313" key="3">
    <source>
        <dbReference type="Proteomes" id="UP000011064"/>
    </source>
</evidence>
<dbReference type="EMBL" id="GL574021">
    <property type="protein sequence ID" value="ELR10219.1"/>
    <property type="molecule type" value="Genomic_DNA"/>
</dbReference>
<organism evidence="2 3">
    <name type="scientific">Pseudogymnoascus destructans (strain ATCC MYA-4855 / 20631-21)</name>
    <name type="common">Bat white-nose syndrome fungus</name>
    <name type="synonym">Geomyces destructans</name>
    <dbReference type="NCBI Taxonomy" id="658429"/>
    <lineage>
        <taxon>Eukaryota</taxon>
        <taxon>Fungi</taxon>
        <taxon>Dikarya</taxon>
        <taxon>Ascomycota</taxon>
        <taxon>Pezizomycotina</taxon>
        <taxon>Leotiomycetes</taxon>
        <taxon>Thelebolales</taxon>
        <taxon>Thelebolaceae</taxon>
        <taxon>Pseudogymnoascus</taxon>
    </lineage>
</organism>
<dbReference type="Proteomes" id="UP000011064">
    <property type="component" value="Unassembled WGS sequence"/>
</dbReference>
<accession>L8GBH8</accession>
<evidence type="ECO:0000313" key="2">
    <source>
        <dbReference type="EMBL" id="ELR10219.1"/>
    </source>
</evidence>
<reference evidence="3" key="1">
    <citation type="submission" date="2010-09" db="EMBL/GenBank/DDBJ databases">
        <title>The genome sequence of Geomyces destructans 20631-21.</title>
        <authorList>
            <consortium name="The Broad Institute Genome Sequencing Platform"/>
            <person name="Cuomo C.A."/>
            <person name="Blehert D.S."/>
            <person name="Lorch J.M."/>
            <person name="Young S.K."/>
            <person name="Zeng Q."/>
            <person name="Gargeya S."/>
            <person name="Fitzgerald M."/>
            <person name="Haas B."/>
            <person name="Abouelleil A."/>
            <person name="Alvarado L."/>
            <person name="Arachchi H.M."/>
            <person name="Berlin A."/>
            <person name="Brown A."/>
            <person name="Chapman S.B."/>
            <person name="Chen Z."/>
            <person name="Dunbar C."/>
            <person name="Freedman E."/>
            <person name="Gearin G."/>
            <person name="Gellesch M."/>
            <person name="Goldberg J."/>
            <person name="Griggs A."/>
            <person name="Gujja S."/>
            <person name="Heiman D."/>
            <person name="Howarth C."/>
            <person name="Larson L."/>
            <person name="Lui A."/>
            <person name="MacDonald P.J.P."/>
            <person name="Montmayeur A."/>
            <person name="Murphy C."/>
            <person name="Neiman D."/>
            <person name="Pearson M."/>
            <person name="Priest M."/>
            <person name="Roberts A."/>
            <person name="Saif S."/>
            <person name="Shea T."/>
            <person name="Shenoy N."/>
            <person name="Sisk P."/>
            <person name="Stolte C."/>
            <person name="Sykes S."/>
            <person name="Wortman J."/>
            <person name="Nusbaum C."/>
            <person name="Birren B."/>
        </authorList>
    </citation>
    <scope>NUCLEOTIDE SEQUENCE [LARGE SCALE GENOMIC DNA]</scope>
    <source>
        <strain evidence="3">ATCC MYA-4855 / 20631-21</strain>
    </source>
</reference>
<dbReference type="AlphaFoldDB" id="L8GBH8"/>